<protein>
    <recommendedName>
        <fullName evidence="2">Restriction of telomere capping protein 4 C-terminal domain-containing protein</fullName>
    </recommendedName>
</protein>
<comment type="caution">
    <text evidence="3">The sequence shown here is derived from an EMBL/GenBank/DDBJ whole genome shotgun (WGS) entry which is preliminary data.</text>
</comment>
<evidence type="ECO:0000313" key="4">
    <source>
        <dbReference type="Proteomes" id="UP000620124"/>
    </source>
</evidence>
<feature type="compositionally biased region" description="Basic and acidic residues" evidence="1">
    <location>
        <begin position="624"/>
        <end position="647"/>
    </location>
</feature>
<dbReference type="Pfam" id="PF14474">
    <property type="entry name" value="RTC4"/>
    <property type="match status" value="1"/>
</dbReference>
<evidence type="ECO:0000259" key="2">
    <source>
        <dbReference type="SMART" id="SM01312"/>
    </source>
</evidence>
<gene>
    <name evidence="3" type="ORF">MVEN_00025500</name>
</gene>
<feature type="domain" description="Restriction of telomere capping protein 4 C-terminal" evidence="2">
    <location>
        <begin position="415"/>
        <end position="527"/>
    </location>
</feature>
<feature type="compositionally biased region" description="Basic and acidic residues" evidence="1">
    <location>
        <begin position="141"/>
        <end position="158"/>
    </location>
</feature>
<evidence type="ECO:0000313" key="3">
    <source>
        <dbReference type="EMBL" id="KAF7371692.1"/>
    </source>
</evidence>
<feature type="region of interest" description="Disordered" evidence="1">
    <location>
        <begin position="141"/>
        <end position="276"/>
    </location>
</feature>
<feature type="compositionally biased region" description="Polar residues" evidence="1">
    <location>
        <begin position="555"/>
        <end position="564"/>
    </location>
</feature>
<reference evidence="3" key="1">
    <citation type="submission" date="2020-05" db="EMBL/GenBank/DDBJ databases">
        <title>Mycena genomes resolve the evolution of fungal bioluminescence.</title>
        <authorList>
            <person name="Tsai I.J."/>
        </authorList>
    </citation>
    <scope>NUCLEOTIDE SEQUENCE</scope>
    <source>
        <strain evidence="3">CCC161011</strain>
    </source>
</reference>
<feature type="region of interest" description="Disordered" evidence="1">
    <location>
        <begin position="33"/>
        <end position="54"/>
    </location>
</feature>
<keyword evidence="4" id="KW-1185">Reference proteome</keyword>
<dbReference type="InterPro" id="IPR028094">
    <property type="entry name" value="RTC4_C"/>
</dbReference>
<dbReference type="AlphaFoldDB" id="A0A8H6Z6L0"/>
<evidence type="ECO:0000256" key="1">
    <source>
        <dbReference type="SAM" id="MobiDB-lite"/>
    </source>
</evidence>
<organism evidence="3 4">
    <name type="scientific">Mycena venus</name>
    <dbReference type="NCBI Taxonomy" id="2733690"/>
    <lineage>
        <taxon>Eukaryota</taxon>
        <taxon>Fungi</taxon>
        <taxon>Dikarya</taxon>
        <taxon>Basidiomycota</taxon>
        <taxon>Agaricomycotina</taxon>
        <taxon>Agaricomycetes</taxon>
        <taxon>Agaricomycetidae</taxon>
        <taxon>Agaricales</taxon>
        <taxon>Marasmiineae</taxon>
        <taxon>Mycenaceae</taxon>
        <taxon>Mycena</taxon>
    </lineage>
</organism>
<accession>A0A8H6Z6L0</accession>
<proteinExistence type="predicted"/>
<feature type="region of interest" description="Disordered" evidence="1">
    <location>
        <begin position="555"/>
        <end position="657"/>
    </location>
</feature>
<feature type="compositionally biased region" description="Acidic residues" evidence="1">
    <location>
        <begin position="176"/>
        <end position="191"/>
    </location>
</feature>
<name>A0A8H6Z6L0_9AGAR</name>
<dbReference type="EMBL" id="JACAZI010000001">
    <property type="protein sequence ID" value="KAF7371692.1"/>
    <property type="molecule type" value="Genomic_DNA"/>
</dbReference>
<dbReference type="SMART" id="SM01312">
    <property type="entry name" value="RTC4"/>
    <property type="match status" value="1"/>
</dbReference>
<sequence>MPSKPRETSSEKILRLEAQLQEKNQEIATLKQNTKKKTEKKLIPQPDGQAGRADGYNLQKVMGLENDKERYCRLSRLTRLYAFKYLDPTKTIRKQDTGRLDTVKKILMEKFPFFARFQGGFPIHDLIKKNLQNSVNKLKRDERAEELAHKKDNDDAKNTKPAANQKKNKSSKNFSDSEEEDSEADDWSGSEDAEKSGSDSDDEPVQKKTKLQQASAKKTPAKNAKSNPPKRKVRDAEDDEVEPVPKKARISASVPSPPLTRPVQSKPSMADMDQRSRFPKTCPNSGCSDPFPHGALNMQAEFDHIFSKRDKLLSDPRHDPRKLEKINQDICSHIKHENDIRRLDKLRSMRGWPVSFDFDDIVNRTLSLKQQLADLILSDYDLHNCVVWDDFLESIDYKIHKFGALKEPYDHEYAVLRARCGYLGPEGAFLIHSTIRRIFHHTLLSLPKFLTNTIQLLIDERPQDFDSPHPDSTRRPWYILPIDTFIRFVLVPHVAVYLISQDMGVSYTEAIDIKDDSAEYGEMFHWNDKSPRITSIDKANFVAAQDDFPFPDLSSLRNKVASPTNPLPAKTLSPKRSKKTANKLPASPMEEVVVTLEDFPPRNSKTKTKRKTGEEPASKISKMTKPEKEKKEKSAPKENPIRSDYGTRSRTKAHTQD</sequence>
<dbReference type="OrthoDB" id="2686745at2759"/>
<dbReference type="Proteomes" id="UP000620124">
    <property type="component" value="Unassembled WGS sequence"/>
</dbReference>